<evidence type="ECO:0000313" key="1">
    <source>
        <dbReference type="EMBL" id="CCC54053.1"/>
    </source>
</evidence>
<proteinExistence type="predicted"/>
<accession>G0U8X1</accession>
<protein>
    <submittedName>
        <fullName evidence="1">Uncharacterized protein</fullName>
    </submittedName>
</protein>
<reference evidence="1" key="1">
    <citation type="journal article" date="2012" name="Proc. Natl. Acad. Sci. U.S.A.">
        <title>Antigenic diversity is generated by distinct evolutionary mechanisms in African trypanosome species.</title>
        <authorList>
            <person name="Jackson A.P."/>
            <person name="Berry A."/>
            <person name="Aslett M."/>
            <person name="Allison H.C."/>
            <person name="Burton P."/>
            <person name="Vavrova-Anderson J."/>
            <person name="Brown R."/>
            <person name="Browne H."/>
            <person name="Corton N."/>
            <person name="Hauser H."/>
            <person name="Gamble J."/>
            <person name="Gilderthorp R."/>
            <person name="Marcello L."/>
            <person name="McQuillan J."/>
            <person name="Otto T.D."/>
            <person name="Quail M.A."/>
            <person name="Sanders M.J."/>
            <person name="van Tonder A."/>
            <person name="Ginger M.L."/>
            <person name="Field M.C."/>
            <person name="Barry J.D."/>
            <person name="Hertz-Fowler C."/>
            <person name="Berriman M."/>
        </authorList>
    </citation>
    <scope>NUCLEOTIDE SEQUENCE</scope>
    <source>
        <strain evidence="1">Y486</strain>
    </source>
</reference>
<sequence>MEQENNWEAALMVTAGARKGNHFAYLVRQNLEKAVRTLLIAGRHGLVADFCLAYTSEVLLSDDVLVAVFDTCRRSEKKSMALYESLRPFLAQWTPAVYACCLTVTAQFKWQEALLIYHDYVNRRLQLGQTLIARLLSQVVRPIGGLREEGSGPAASSPNHTLQFLYHIMVPLVAERQPEHLEQIYRHMMVHEPEAAADVMLRCLQNERGRALATHWLRESSQSSVGCGTVSMDVFSLASALYSKKPNVMNLNSLIRVMAATESSLHCPSDAERLQQYVREVPMADTDAYVLARTVTDEHGHWKLATQLMTAMIARRQFHVVPSLSAHVARQGRWALAAKAMAVCLSNRGSFSPAEFQLCVHSSVLSGRWRSAFFWMERAHAAGVRLSSDTYDGAYGVARHCSWLESLRAVVSMHAAGGASSSGGILNVLEAAGEQGKVDKALRVICGSGGVFWTL</sequence>
<name>G0U8X1_TRYVY</name>
<dbReference type="EMBL" id="HE573027">
    <property type="protein sequence ID" value="CCC54053.1"/>
    <property type="molecule type" value="Genomic_DNA"/>
</dbReference>
<organism evidence="1">
    <name type="scientific">Trypanosoma vivax (strain Y486)</name>
    <dbReference type="NCBI Taxonomy" id="1055687"/>
    <lineage>
        <taxon>Eukaryota</taxon>
        <taxon>Discoba</taxon>
        <taxon>Euglenozoa</taxon>
        <taxon>Kinetoplastea</taxon>
        <taxon>Metakinetoplastina</taxon>
        <taxon>Trypanosomatida</taxon>
        <taxon>Trypanosomatidae</taxon>
        <taxon>Trypanosoma</taxon>
        <taxon>Duttonella</taxon>
    </lineage>
</organism>
<dbReference type="VEuPathDB" id="TriTrypDB:TvY486_1115370"/>
<dbReference type="AlphaFoldDB" id="G0U8X1"/>
<gene>
    <name evidence="1" type="ORF">TVY486_1115370</name>
</gene>